<dbReference type="EMBL" id="JAGHKO010000002">
    <property type="protein sequence ID" value="MBO9201344.1"/>
    <property type="molecule type" value="Genomic_DNA"/>
</dbReference>
<dbReference type="Proteomes" id="UP000677244">
    <property type="component" value="Unassembled WGS sequence"/>
</dbReference>
<feature type="chain" id="PRO_5046936792" description="Protease" evidence="1">
    <location>
        <begin position="26"/>
        <end position="263"/>
    </location>
</feature>
<evidence type="ECO:0000256" key="1">
    <source>
        <dbReference type="SAM" id="SignalP"/>
    </source>
</evidence>
<gene>
    <name evidence="2" type="ORF">J7I42_13775</name>
</gene>
<dbReference type="Pfam" id="PF12388">
    <property type="entry name" value="Peptidase_M57"/>
    <property type="match status" value="1"/>
</dbReference>
<dbReference type="RefSeq" id="WP_209139394.1">
    <property type="nucleotide sequence ID" value="NZ_JAGHKO010000002.1"/>
</dbReference>
<dbReference type="InterPro" id="IPR024079">
    <property type="entry name" value="MetalloPept_cat_dom_sf"/>
</dbReference>
<proteinExistence type="predicted"/>
<dbReference type="PROSITE" id="PS51257">
    <property type="entry name" value="PROKAR_LIPOPROTEIN"/>
    <property type="match status" value="1"/>
</dbReference>
<evidence type="ECO:0000313" key="2">
    <source>
        <dbReference type="EMBL" id="MBO9201344.1"/>
    </source>
</evidence>
<keyword evidence="3" id="KW-1185">Reference proteome</keyword>
<evidence type="ECO:0000313" key="3">
    <source>
        <dbReference type="Proteomes" id="UP000677244"/>
    </source>
</evidence>
<dbReference type="InterPro" id="IPR024653">
    <property type="entry name" value="Peptidase_M10/M27/M57"/>
</dbReference>
<name>A0ABS3YTU9_9BACT</name>
<organism evidence="2 3">
    <name type="scientific">Niastella soli</name>
    <dbReference type="NCBI Taxonomy" id="2821487"/>
    <lineage>
        <taxon>Bacteria</taxon>
        <taxon>Pseudomonadati</taxon>
        <taxon>Bacteroidota</taxon>
        <taxon>Chitinophagia</taxon>
        <taxon>Chitinophagales</taxon>
        <taxon>Chitinophagaceae</taxon>
        <taxon>Niastella</taxon>
    </lineage>
</organism>
<keyword evidence="1" id="KW-0732">Signal</keyword>
<protein>
    <recommendedName>
        <fullName evidence="4">Protease</fullName>
    </recommendedName>
</protein>
<sequence length="263" mass="28235">MGNTLRNRAAVAACLVMLCACRKNVATEQTASPSDEALSKIYALGFSNKNVTMDEDGNYLVEGDIVLNAADLDGKPDMQFLRVGNAEQYRTYNLVTRLPRVITVSVSSKLSKSYVAALDETISRYNAEKLLITFKRVSSGADISIVKASGNYLASSGFPSSGNPYNQVKVNSTAIGSQPQATVATILAHEIGHCIGFRHTDYMDRSYSCNGDPVNEGASTIGAVLIPGTNSNPDPNSFMLSCIGSGENRPFNANDKTALNYMY</sequence>
<feature type="signal peptide" evidence="1">
    <location>
        <begin position="1"/>
        <end position="25"/>
    </location>
</feature>
<evidence type="ECO:0008006" key="4">
    <source>
        <dbReference type="Google" id="ProtNLM"/>
    </source>
</evidence>
<accession>A0ABS3YTU9</accession>
<reference evidence="2 3" key="1">
    <citation type="submission" date="2021-03" db="EMBL/GenBank/DDBJ databases">
        <title>Assistant Professor.</title>
        <authorList>
            <person name="Huq M.A."/>
        </authorList>
    </citation>
    <scope>NUCLEOTIDE SEQUENCE [LARGE SCALE GENOMIC DNA]</scope>
    <source>
        <strain evidence="2 3">MAH-29</strain>
    </source>
</reference>
<comment type="caution">
    <text evidence="2">The sequence shown here is derived from an EMBL/GenBank/DDBJ whole genome shotgun (WGS) entry which is preliminary data.</text>
</comment>
<dbReference type="SUPFAM" id="SSF55486">
    <property type="entry name" value="Metalloproteases ('zincins'), catalytic domain"/>
    <property type="match status" value="1"/>
</dbReference>
<dbReference type="Gene3D" id="3.40.390.10">
    <property type="entry name" value="Collagenase (Catalytic Domain)"/>
    <property type="match status" value="1"/>
</dbReference>